<dbReference type="Proteomes" id="UP000091857">
    <property type="component" value="Chromosome 4"/>
</dbReference>
<evidence type="ECO:0000313" key="1">
    <source>
        <dbReference type="EMBL" id="KAG8655217.1"/>
    </source>
</evidence>
<evidence type="ECO:0000313" key="2">
    <source>
        <dbReference type="Proteomes" id="UP000091857"/>
    </source>
</evidence>
<dbReference type="EMBL" id="CM004390">
    <property type="protein sequence ID" value="KAG8655217.1"/>
    <property type="molecule type" value="Genomic_DNA"/>
</dbReference>
<reference evidence="2" key="1">
    <citation type="journal article" date="2016" name="Nat. Biotechnol.">
        <title>Sequencing wild and cultivated cassava and related species reveals extensive interspecific hybridization and genetic diversity.</title>
        <authorList>
            <person name="Bredeson J.V."/>
            <person name="Lyons J.B."/>
            <person name="Prochnik S.E."/>
            <person name="Wu G.A."/>
            <person name="Ha C.M."/>
            <person name="Edsinger-Gonzales E."/>
            <person name="Grimwood J."/>
            <person name="Schmutz J."/>
            <person name="Rabbi I.Y."/>
            <person name="Egesi C."/>
            <person name="Nauluvula P."/>
            <person name="Lebot V."/>
            <person name="Ndunguru J."/>
            <person name="Mkamilo G."/>
            <person name="Bart R.S."/>
            <person name="Setter T.L."/>
            <person name="Gleadow R.M."/>
            <person name="Kulakow P."/>
            <person name="Ferguson M.E."/>
            <person name="Rounsley S."/>
            <person name="Rokhsar D.S."/>
        </authorList>
    </citation>
    <scope>NUCLEOTIDE SEQUENCE [LARGE SCALE GENOMIC DNA]</scope>
    <source>
        <strain evidence="2">cv. AM560-2</strain>
    </source>
</reference>
<keyword evidence="2" id="KW-1185">Reference proteome</keyword>
<proteinExistence type="predicted"/>
<protein>
    <submittedName>
        <fullName evidence="1">Uncharacterized protein</fullName>
    </submittedName>
</protein>
<comment type="caution">
    <text evidence="1">The sequence shown here is derived from an EMBL/GenBank/DDBJ whole genome shotgun (WGS) entry which is preliminary data.</text>
</comment>
<name>A0ACB7HR09_MANES</name>
<organism evidence="1 2">
    <name type="scientific">Manihot esculenta</name>
    <name type="common">Cassava</name>
    <name type="synonym">Jatropha manihot</name>
    <dbReference type="NCBI Taxonomy" id="3983"/>
    <lineage>
        <taxon>Eukaryota</taxon>
        <taxon>Viridiplantae</taxon>
        <taxon>Streptophyta</taxon>
        <taxon>Embryophyta</taxon>
        <taxon>Tracheophyta</taxon>
        <taxon>Spermatophyta</taxon>
        <taxon>Magnoliopsida</taxon>
        <taxon>eudicotyledons</taxon>
        <taxon>Gunneridae</taxon>
        <taxon>Pentapetalae</taxon>
        <taxon>rosids</taxon>
        <taxon>fabids</taxon>
        <taxon>Malpighiales</taxon>
        <taxon>Euphorbiaceae</taxon>
        <taxon>Crotonoideae</taxon>
        <taxon>Manihoteae</taxon>
        <taxon>Manihot</taxon>
    </lineage>
</organism>
<gene>
    <name evidence="1" type="ORF">MANES_04G017601v8</name>
</gene>
<sequence>MKNISCQTNTALITEIPHMVLYKKRVELSSSPPCTQTLGSVLGEVSKKEWKNEDCSSGCSSPDDGWILLCWEQERFGC</sequence>
<accession>A0ACB7HR09</accession>